<organism evidence="6 7">
    <name type="scientific">Corynebacterium jeddahense</name>
    <dbReference type="NCBI Taxonomy" id="1414719"/>
    <lineage>
        <taxon>Bacteria</taxon>
        <taxon>Bacillati</taxon>
        <taxon>Actinomycetota</taxon>
        <taxon>Actinomycetes</taxon>
        <taxon>Mycobacteriales</taxon>
        <taxon>Corynebacteriaceae</taxon>
        <taxon>Corynebacterium</taxon>
    </lineage>
</organism>
<dbReference type="Gene3D" id="1.10.10.10">
    <property type="entry name" value="Winged helix-like DNA-binding domain superfamily/Winged helix DNA-binding domain"/>
    <property type="match status" value="1"/>
</dbReference>
<dbReference type="PANTHER" id="PTHR42756">
    <property type="entry name" value="TRANSCRIPTIONAL REGULATOR, MARR"/>
    <property type="match status" value="1"/>
</dbReference>
<accession>A0ABY7UIG3</accession>
<keyword evidence="2" id="KW-0238">DNA-binding</keyword>
<gene>
    <name evidence="6" type="ORF">CJEDD_02640</name>
</gene>
<dbReference type="Pfam" id="PF01047">
    <property type="entry name" value="MarR"/>
    <property type="match status" value="1"/>
</dbReference>
<evidence type="ECO:0000256" key="2">
    <source>
        <dbReference type="ARBA" id="ARBA00023125"/>
    </source>
</evidence>
<proteinExistence type="predicted"/>
<keyword evidence="1" id="KW-0805">Transcription regulation</keyword>
<dbReference type="SUPFAM" id="SSF46785">
    <property type="entry name" value="Winged helix' DNA-binding domain"/>
    <property type="match status" value="1"/>
</dbReference>
<evidence type="ECO:0000256" key="1">
    <source>
        <dbReference type="ARBA" id="ARBA00023015"/>
    </source>
</evidence>
<dbReference type="PRINTS" id="PR00598">
    <property type="entry name" value="HTHMARR"/>
</dbReference>
<name>A0ABY7UIG3_9CORY</name>
<sequence length="188" mass="20589">MDTPPEHDRLREQLHHLMVLMRHFGPTQEGRDAASGQGRVLRLLQLNSPAAQKELAYVLGIRSQSLAELLAKMEDKGLVERAPHPEDRRTSIVSLTDAGRSAAAALEEDPEPEADPFAVLDDAERAELSRLLGKLIAGAESRMSPDDFPPPPLKWPPPPPPGDPWGPPPLKWPPPPPRSAGPGPRRRP</sequence>
<evidence type="ECO:0000256" key="4">
    <source>
        <dbReference type="SAM" id="MobiDB-lite"/>
    </source>
</evidence>
<dbReference type="RefSeq" id="WP_273657600.1">
    <property type="nucleotide sequence ID" value="NZ_CP063194.1"/>
</dbReference>
<feature type="domain" description="HTH marR-type" evidence="5">
    <location>
        <begin position="7"/>
        <end position="137"/>
    </location>
</feature>
<dbReference type="InterPro" id="IPR036390">
    <property type="entry name" value="WH_DNA-bd_sf"/>
</dbReference>
<dbReference type="InterPro" id="IPR036388">
    <property type="entry name" value="WH-like_DNA-bd_sf"/>
</dbReference>
<feature type="region of interest" description="Disordered" evidence="4">
    <location>
        <begin position="139"/>
        <end position="188"/>
    </location>
</feature>
<feature type="compositionally biased region" description="Pro residues" evidence="4">
    <location>
        <begin position="147"/>
        <end position="179"/>
    </location>
</feature>
<evidence type="ECO:0000259" key="5">
    <source>
        <dbReference type="PROSITE" id="PS50995"/>
    </source>
</evidence>
<dbReference type="Proteomes" id="UP001218071">
    <property type="component" value="Chromosome"/>
</dbReference>
<evidence type="ECO:0000313" key="7">
    <source>
        <dbReference type="Proteomes" id="UP001218071"/>
    </source>
</evidence>
<reference evidence="6 7" key="1">
    <citation type="submission" date="2020-10" db="EMBL/GenBank/DDBJ databases">
        <title>Complete genome sequence of Corynebacterium jeddahense DSM 45997, type strain of Corynebacterium jeddahense.</title>
        <authorList>
            <person name="Busche T."/>
            <person name="Kalinowski J."/>
            <person name="Ruckert C."/>
        </authorList>
    </citation>
    <scope>NUCLEOTIDE SEQUENCE [LARGE SCALE GENOMIC DNA]</scope>
    <source>
        <strain evidence="6 7">DSM 45997</strain>
    </source>
</reference>
<dbReference type="EMBL" id="CP063194">
    <property type="protein sequence ID" value="WCZ38149.1"/>
    <property type="molecule type" value="Genomic_DNA"/>
</dbReference>
<dbReference type="PANTHER" id="PTHR42756:SF1">
    <property type="entry name" value="TRANSCRIPTIONAL REPRESSOR OF EMRAB OPERON"/>
    <property type="match status" value="1"/>
</dbReference>
<evidence type="ECO:0000313" key="6">
    <source>
        <dbReference type="EMBL" id="WCZ38149.1"/>
    </source>
</evidence>
<dbReference type="InterPro" id="IPR023187">
    <property type="entry name" value="Tscrpt_reg_MarR-type_CS"/>
</dbReference>
<evidence type="ECO:0000256" key="3">
    <source>
        <dbReference type="ARBA" id="ARBA00023163"/>
    </source>
</evidence>
<dbReference type="InterPro" id="IPR000835">
    <property type="entry name" value="HTH_MarR-typ"/>
</dbReference>
<keyword evidence="3" id="KW-0804">Transcription</keyword>
<dbReference type="SMART" id="SM00347">
    <property type="entry name" value="HTH_MARR"/>
    <property type="match status" value="1"/>
</dbReference>
<dbReference type="PROSITE" id="PS01117">
    <property type="entry name" value="HTH_MARR_1"/>
    <property type="match status" value="1"/>
</dbReference>
<keyword evidence="7" id="KW-1185">Reference proteome</keyword>
<protein>
    <submittedName>
        <fullName evidence="6">Transcriptional regulator SlyA</fullName>
    </submittedName>
</protein>
<dbReference type="PROSITE" id="PS50995">
    <property type="entry name" value="HTH_MARR_2"/>
    <property type="match status" value="1"/>
</dbReference>